<evidence type="ECO:0000313" key="5">
    <source>
        <dbReference type="Proteomes" id="UP000785613"/>
    </source>
</evidence>
<protein>
    <recommendedName>
        <fullName evidence="3">Toxin co-regulated pilus biosynthesis protein Q C-terminal domain-containing protein</fullName>
    </recommendedName>
</protein>
<accession>A0ABX0LL32</accession>
<feature type="region of interest" description="Disordered" evidence="1">
    <location>
        <begin position="77"/>
        <end position="97"/>
    </location>
</feature>
<reference evidence="4 5" key="1">
    <citation type="submission" date="2019-09" db="EMBL/GenBank/DDBJ databases">
        <title>Taxonomy of Antarctic Massilia spp.: description of Massilia rubra sp. nov., Massilia aquatica sp. nov., Massilia mucilaginosa sp. nov., Massilia frigida sp. nov. isolated from streams, lakes and regoliths.</title>
        <authorList>
            <person name="Holochova P."/>
            <person name="Sedlacek I."/>
            <person name="Kralova S."/>
            <person name="Maslanova I."/>
            <person name="Busse H.-J."/>
            <person name="Stankova E."/>
            <person name="Vrbovska V."/>
            <person name="Kovarovic V."/>
            <person name="Bartak M."/>
            <person name="Svec P."/>
            <person name="Pantucek R."/>
        </authorList>
    </citation>
    <scope>NUCLEOTIDE SEQUENCE [LARGE SCALE GENOMIC DNA]</scope>
    <source>
        <strain evidence="4 5">CCM 8692</strain>
    </source>
</reference>
<dbReference type="Proteomes" id="UP000785613">
    <property type="component" value="Unassembled WGS sequence"/>
</dbReference>
<dbReference type="InterPro" id="IPR018927">
    <property type="entry name" value="Pilus_synth_Q_C"/>
</dbReference>
<evidence type="ECO:0000256" key="1">
    <source>
        <dbReference type="SAM" id="MobiDB-lite"/>
    </source>
</evidence>
<evidence type="ECO:0000313" key="4">
    <source>
        <dbReference type="EMBL" id="NHZ32662.1"/>
    </source>
</evidence>
<gene>
    <name evidence="4" type="ORF">F0185_03530</name>
</gene>
<proteinExistence type="predicted"/>
<name>A0ABX0LL32_9BURK</name>
<comment type="caution">
    <text evidence="4">The sequence shown here is derived from an EMBL/GenBank/DDBJ whole genome shotgun (WGS) entry which is preliminary data.</text>
</comment>
<evidence type="ECO:0000256" key="2">
    <source>
        <dbReference type="SAM" id="SignalP"/>
    </source>
</evidence>
<keyword evidence="5" id="KW-1185">Reference proteome</keyword>
<organism evidence="4 5">
    <name type="scientific">Massilia rubra</name>
    <dbReference type="NCBI Taxonomy" id="2607910"/>
    <lineage>
        <taxon>Bacteria</taxon>
        <taxon>Pseudomonadati</taxon>
        <taxon>Pseudomonadota</taxon>
        <taxon>Betaproteobacteria</taxon>
        <taxon>Burkholderiales</taxon>
        <taxon>Oxalobacteraceae</taxon>
        <taxon>Telluria group</taxon>
        <taxon>Massilia</taxon>
    </lineage>
</organism>
<feature type="signal peptide" evidence="2">
    <location>
        <begin position="1"/>
        <end position="30"/>
    </location>
</feature>
<evidence type="ECO:0000259" key="3">
    <source>
        <dbReference type="Pfam" id="PF10671"/>
    </source>
</evidence>
<dbReference type="Gene3D" id="3.55.50.70">
    <property type="match status" value="1"/>
</dbReference>
<dbReference type="Pfam" id="PF10671">
    <property type="entry name" value="TcpQ"/>
    <property type="match status" value="1"/>
</dbReference>
<keyword evidence="2" id="KW-0732">Signal</keyword>
<feature type="domain" description="Toxin co-regulated pilus biosynthesis protein Q C-terminal" evidence="3">
    <location>
        <begin position="98"/>
        <end position="176"/>
    </location>
</feature>
<feature type="chain" id="PRO_5046914783" description="Toxin co-regulated pilus biosynthesis protein Q C-terminal domain-containing protein" evidence="2">
    <location>
        <begin position="31"/>
        <end position="181"/>
    </location>
</feature>
<feature type="compositionally biased region" description="Pro residues" evidence="1">
    <location>
        <begin position="85"/>
        <end position="97"/>
    </location>
</feature>
<dbReference type="EMBL" id="VUYU01000002">
    <property type="protein sequence ID" value="NHZ32662.1"/>
    <property type="molecule type" value="Genomic_DNA"/>
</dbReference>
<sequence>MPLMLKSLFSPPRAGLLLWVCAGLPLAAAAAPAPLPQPLLVPSYGYWIDDADCVEEAPAVRPPPSVLAMMAPAPAAPPAQMAMTPPAPPPPPPPPPPAWQLKAADQTLKTALARWASSEGWQLVWEAPVDYAVERDTSVGGSFEQAIEAVAHSMAGAETPLQAIFYKSNRVIRIVAKGAQS</sequence>